<feature type="transmembrane region" description="Helical" evidence="9">
    <location>
        <begin position="12"/>
        <end position="35"/>
    </location>
</feature>
<keyword evidence="2" id="KW-1003">Cell membrane</keyword>
<dbReference type="InterPro" id="IPR050640">
    <property type="entry name" value="Bact_2-comp_sensor_kinase"/>
</dbReference>
<sequence>MSEKMYKKSFITKIVILILMVSLIPTIFNSSIFYFSSSNIIKENVREASLQSARQAVDSLSFVLSTGSDMSDLIYSNMRLQEIVKHDLYEELPFSISHDEYMVSYLNEQTFASSFVRMIYILKEEGRSWGSGDFSRYKFTQYNSHELDWLNETIELDGEIYWQGLQIERFSGAGEGTEYVLPINRVMKDFDNLNNIAFIQVLLDGNAILDSINKIKLGKSGYFFVVDQHGKVVIDANTENINQTITNETLFYHVINTNDLEFEYKDEGIPYYGVKQLLSNGWTIVGIVPVEEITGQLTTIQMIVLLSSIGFATLAIFIGYILAYRVTNPMKVLTSQMKQVGKGNLNVRTSVKTSDEIGMMSLEFNRMVEKVEQLMEQVKMEQIQKKDAEIRAVKHRINPHFLFNTLSTIRWLVKFNQVDRANTALSALTKLLEANMGKKGTFVTLSEEVDIIQKFIDIMEIRYDQKFFLELNIDNEVSNFLIPQMILQPVVENSIFHGIVPLGIEGVIKISAHKLESGVEIEITDNGKGIEQDTLNKLQRTGLSNEVSTGIGLLHIFDSVKLYFNPESTVDINSSNTGTIVRLFLLSKDGGE</sequence>
<keyword evidence="7 9" id="KW-1133">Transmembrane helix</keyword>
<dbReference type="PROSITE" id="PS50885">
    <property type="entry name" value="HAMP"/>
    <property type="match status" value="1"/>
</dbReference>
<protein>
    <recommendedName>
        <fullName evidence="10">HAMP domain-containing protein</fullName>
    </recommendedName>
</protein>
<reference evidence="11 12" key="1">
    <citation type="submission" date="2016-10" db="EMBL/GenBank/DDBJ databases">
        <title>Draft genome sequences of four alkaliphilic bacteria belonging to the Anaerobacillus genus.</title>
        <authorList>
            <person name="Bassil N.M."/>
            <person name="Lloyd J.R."/>
        </authorList>
    </citation>
    <scope>NUCLEOTIDE SEQUENCE [LARGE SCALE GENOMIC DNA]</scope>
    <source>
        <strain evidence="11 12">DSM 18345</strain>
    </source>
</reference>
<dbReference type="InterPro" id="IPR010559">
    <property type="entry name" value="Sig_transdc_His_kin_internal"/>
</dbReference>
<evidence type="ECO:0000259" key="10">
    <source>
        <dbReference type="PROSITE" id="PS50885"/>
    </source>
</evidence>
<dbReference type="Gene3D" id="3.30.565.10">
    <property type="entry name" value="Histidine kinase-like ATPase, C-terminal domain"/>
    <property type="match status" value="1"/>
</dbReference>
<keyword evidence="12" id="KW-1185">Reference proteome</keyword>
<dbReference type="CDD" id="cd06225">
    <property type="entry name" value="HAMP"/>
    <property type="match status" value="1"/>
</dbReference>
<dbReference type="SUPFAM" id="SSF158472">
    <property type="entry name" value="HAMP domain-like"/>
    <property type="match status" value="1"/>
</dbReference>
<evidence type="ECO:0000256" key="6">
    <source>
        <dbReference type="ARBA" id="ARBA00022777"/>
    </source>
</evidence>
<dbReference type="OrthoDB" id="9776552at2"/>
<dbReference type="SUPFAM" id="SSF55874">
    <property type="entry name" value="ATPase domain of HSP90 chaperone/DNA topoisomerase II/histidine kinase"/>
    <property type="match status" value="1"/>
</dbReference>
<gene>
    <name evidence="11" type="ORF">BKP37_02995</name>
</gene>
<accession>A0A1S2LYQ7</accession>
<organism evidence="11 12">
    <name type="scientific">Anaerobacillus alkalilacustris</name>
    <dbReference type="NCBI Taxonomy" id="393763"/>
    <lineage>
        <taxon>Bacteria</taxon>
        <taxon>Bacillati</taxon>
        <taxon>Bacillota</taxon>
        <taxon>Bacilli</taxon>
        <taxon>Bacillales</taxon>
        <taxon>Bacillaceae</taxon>
        <taxon>Anaerobacillus</taxon>
    </lineage>
</organism>
<dbReference type="Gene3D" id="6.10.340.10">
    <property type="match status" value="1"/>
</dbReference>
<comment type="subcellular location">
    <subcellularLocation>
        <location evidence="1">Cell membrane</location>
        <topology evidence="1">Multi-pass membrane protein</topology>
    </subcellularLocation>
</comment>
<dbReference type="Pfam" id="PF02518">
    <property type="entry name" value="HATPase_c"/>
    <property type="match status" value="1"/>
</dbReference>
<keyword evidence="5 9" id="KW-0812">Transmembrane</keyword>
<evidence type="ECO:0000256" key="5">
    <source>
        <dbReference type="ARBA" id="ARBA00022692"/>
    </source>
</evidence>
<dbReference type="Gene3D" id="3.30.450.20">
    <property type="entry name" value="PAS domain"/>
    <property type="match status" value="1"/>
</dbReference>
<feature type="transmembrane region" description="Helical" evidence="9">
    <location>
        <begin position="302"/>
        <end position="323"/>
    </location>
</feature>
<keyword evidence="6" id="KW-0418">Kinase</keyword>
<dbReference type="GO" id="GO:0005886">
    <property type="term" value="C:plasma membrane"/>
    <property type="evidence" value="ECO:0007669"/>
    <property type="project" value="UniProtKB-SubCell"/>
</dbReference>
<dbReference type="PANTHER" id="PTHR34220:SF7">
    <property type="entry name" value="SENSOR HISTIDINE KINASE YPDA"/>
    <property type="match status" value="1"/>
</dbReference>
<proteinExistence type="predicted"/>
<evidence type="ECO:0000256" key="8">
    <source>
        <dbReference type="ARBA" id="ARBA00023136"/>
    </source>
</evidence>
<dbReference type="AlphaFoldDB" id="A0A1S2LYQ7"/>
<dbReference type="GO" id="GO:0000155">
    <property type="term" value="F:phosphorelay sensor kinase activity"/>
    <property type="evidence" value="ECO:0007669"/>
    <property type="project" value="InterPro"/>
</dbReference>
<dbReference type="Pfam" id="PF00672">
    <property type="entry name" value="HAMP"/>
    <property type="match status" value="1"/>
</dbReference>
<dbReference type="Proteomes" id="UP000179524">
    <property type="component" value="Unassembled WGS sequence"/>
</dbReference>
<dbReference type="EMBL" id="MLQR01000001">
    <property type="protein sequence ID" value="OIJ17476.1"/>
    <property type="molecule type" value="Genomic_DNA"/>
</dbReference>
<evidence type="ECO:0000256" key="4">
    <source>
        <dbReference type="ARBA" id="ARBA00022679"/>
    </source>
</evidence>
<evidence type="ECO:0000313" key="12">
    <source>
        <dbReference type="Proteomes" id="UP000179524"/>
    </source>
</evidence>
<dbReference type="SMART" id="SM00304">
    <property type="entry name" value="HAMP"/>
    <property type="match status" value="1"/>
</dbReference>
<dbReference type="RefSeq" id="WP_071308202.1">
    <property type="nucleotide sequence ID" value="NZ_MLQR01000001.1"/>
</dbReference>
<feature type="domain" description="HAMP" evidence="10">
    <location>
        <begin position="324"/>
        <end position="376"/>
    </location>
</feature>
<dbReference type="CDD" id="cd12912">
    <property type="entry name" value="PDC2_MCP_like"/>
    <property type="match status" value="1"/>
</dbReference>
<dbReference type="PANTHER" id="PTHR34220">
    <property type="entry name" value="SENSOR HISTIDINE KINASE YPDA"/>
    <property type="match status" value="1"/>
</dbReference>
<evidence type="ECO:0000256" key="7">
    <source>
        <dbReference type="ARBA" id="ARBA00022989"/>
    </source>
</evidence>
<evidence type="ECO:0000256" key="9">
    <source>
        <dbReference type="SAM" id="Phobius"/>
    </source>
</evidence>
<keyword evidence="4" id="KW-0808">Transferase</keyword>
<keyword evidence="3" id="KW-0597">Phosphoprotein</keyword>
<dbReference type="InterPro" id="IPR003594">
    <property type="entry name" value="HATPase_dom"/>
</dbReference>
<evidence type="ECO:0000256" key="2">
    <source>
        <dbReference type="ARBA" id="ARBA00022475"/>
    </source>
</evidence>
<name>A0A1S2LYQ7_9BACI</name>
<dbReference type="InterPro" id="IPR036890">
    <property type="entry name" value="HATPase_C_sf"/>
</dbReference>
<dbReference type="InterPro" id="IPR033479">
    <property type="entry name" value="dCache_1"/>
</dbReference>
<dbReference type="InterPro" id="IPR003660">
    <property type="entry name" value="HAMP_dom"/>
</dbReference>
<keyword evidence="8 9" id="KW-0472">Membrane</keyword>
<dbReference type="Pfam" id="PF02743">
    <property type="entry name" value="dCache_1"/>
    <property type="match status" value="1"/>
</dbReference>
<evidence type="ECO:0000256" key="3">
    <source>
        <dbReference type="ARBA" id="ARBA00022553"/>
    </source>
</evidence>
<evidence type="ECO:0000313" key="11">
    <source>
        <dbReference type="EMBL" id="OIJ17476.1"/>
    </source>
</evidence>
<comment type="caution">
    <text evidence="11">The sequence shown here is derived from an EMBL/GenBank/DDBJ whole genome shotgun (WGS) entry which is preliminary data.</text>
</comment>
<evidence type="ECO:0000256" key="1">
    <source>
        <dbReference type="ARBA" id="ARBA00004651"/>
    </source>
</evidence>
<dbReference type="Pfam" id="PF06580">
    <property type="entry name" value="His_kinase"/>
    <property type="match status" value="1"/>
</dbReference>